<dbReference type="AlphaFoldDB" id="A0A9X2DV17"/>
<dbReference type="Proteomes" id="UP001139179">
    <property type="component" value="Unassembled WGS sequence"/>
</dbReference>
<dbReference type="EMBL" id="JAMBOL010000027">
    <property type="protein sequence ID" value="MCM3716052.1"/>
    <property type="molecule type" value="Genomic_DNA"/>
</dbReference>
<name>A0A9X2DV17_9BACI</name>
<evidence type="ECO:0000313" key="1">
    <source>
        <dbReference type="EMBL" id="MCM3716052.1"/>
    </source>
</evidence>
<proteinExistence type="predicted"/>
<protein>
    <submittedName>
        <fullName evidence="1">Uncharacterized protein</fullName>
    </submittedName>
</protein>
<comment type="caution">
    <text evidence="1">The sequence shown here is derived from an EMBL/GenBank/DDBJ whole genome shotgun (WGS) entry which is preliminary data.</text>
</comment>
<accession>A0A9X2DV17</accession>
<evidence type="ECO:0000313" key="2">
    <source>
        <dbReference type="Proteomes" id="UP001139179"/>
    </source>
</evidence>
<keyword evidence="2" id="KW-1185">Reference proteome</keyword>
<organism evidence="1 2">
    <name type="scientific">Halalkalibacter oceani</name>
    <dbReference type="NCBI Taxonomy" id="1653776"/>
    <lineage>
        <taxon>Bacteria</taxon>
        <taxon>Bacillati</taxon>
        <taxon>Bacillota</taxon>
        <taxon>Bacilli</taxon>
        <taxon>Bacillales</taxon>
        <taxon>Bacillaceae</taxon>
        <taxon>Halalkalibacter</taxon>
    </lineage>
</organism>
<sequence length="180" mass="20936">MEGKIDVRAAHLTINNFFKETKKNERMRMNLFRRIMAQAPHRMYFEPSSSSVVLFFDKPQSLLFGYYVTSRPDGVIQGVARNVNVIPEVCPSAVEMWKILAGITTESVMEEFARYVVTHAAGDDFLKNRRALLMLKTTSFARMLEEFNHNVFNAFVNRCVEEFFEYARSMFDEIVAHMKI</sequence>
<gene>
    <name evidence="1" type="ORF">M3202_18530</name>
</gene>
<dbReference type="RefSeq" id="WP_251224732.1">
    <property type="nucleotide sequence ID" value="NZ_JAMBOL010000027.1"/>
</dbReference>
<reference evidence="1" key="1">
    <citation type="submission" date="2022-05" db="EMBL/GenBank/DDBJ databases">
        <title>Comparative Genomics of Spacecraft Associated Microbes.</title>
        <authorList>
            <person name="Tran M.T."/>
            <person name="Wright A."/>
            <person name="Seuylemezian A."/>
            <person name="Eisen J."/>
            <person name="Coil D."/>
        </authorList>
    </citation>
    <scope>NUCLEOTIDE SEQUENCE</scope>
    <source>
        <strain evidence="1">214.1.1</strain>
    </source>
</reference>